<keyword evidence="4" id="KW-1185">Reference proteome</keyword>
<feature type="region of interest" description="Disordered" evidence="1">
    <location>
        <begin position="186"/>
        <end position="288"/>
    </location>
</feature>
<evidence type="ECO:0000256" key="2">
    <source>
        <dbReference type="SAM" id="Phobius"/>
    </source>
</evidence>
<keyword evidence="2" id="KW-0472">Membrane</keyword>
<dbReference type="EnsemblMetazoa" id="AGAP028547.R398">
    <property type="protein sequence ID" value="AGAP028547.P398"/>
    <property type="gene ID" value="AGAP028547"/>
</dbReference>
<organism evidence="3 4">
    <name type="scientific">Anopheles gambiae</name>
    <name type="common">African malaria mosquito</name>
    <dbReference type="NCBI Taxonomy" id="7165"/>
    <lineage>
        <taxon>Eukaryota</taxon>
        <taxon>Metazoa</taxon>
        <taxon>Ecdysozoa</taxon>
        <taxon>Arthropoda</taxon>
        <taxon>Hexapoda</taxon>
        <taxon>Insecta</taxon>
        <taxon>Pterygota</taxon>
        <taxon>Neoptera</taxon>
        <taxon>Endopterygota</taxon>
        <taxon>Diptera</taxon>
        <taxon>Nematocera</taxon>
        <taxon>Culicoidea</taxon>
        <taxon>Culicidae</taxon>
        <taxon>Anophelinae</taxon>
        <taxon>Anopheles</taxon>
    </lineage>
</organism>
<keyword evidence="2" id="KW-0812">Transmembrane</keyword>
<sequence length="288" mass="31121">MMELQNQLYLMIAVFGGMIALLLVLTVMLAVYVKKTRTLLEDYRMGQSADASSYPSGMIDAGDRRDRRRMDNTAAAQHAGGYPMDVFAHGMGPKMDQTKARNDYMNNARNIHGNRHQHHHAGPYRNDVEAMGGYMGGKRGGGGGGGEKPSKANQPHKPPRSQASVEDSALELEVANIFDMDELDEEDLSDFNSGPSGHGDAKDTRYMANGGADGATGRSKGRPGSGHHQYDREMGRNGAHIEGRNNRFQNPHAKTKGGGNGRGFGPGGDDGAGGKQNQGYYDDRGTMY</sequence>
<name>A0ABK8G432_ANOGA</name>
<reference evidence="3 4" key="2">
    <citation type="journal article" date="2004" name="Trends Parasitol.">
        <title>The Anopheles gambiae genome: an update.</title>
        <authorList>
            <person name="Mongin E."/>
            <person name="Louis C."/>
            <person name="Holt R.A."/>
            <person name="Birney E."/>
            <person name="Collins F.H."/>
        </authorList>
    </citation>
    <scope>NUCLEOTIDE SEQUENCE [LARGE SCALE GENOMIC DNA]</scope>
    <source>
        <strain evidence="3 4">PEST</strain>
    </source>
</reference>
<feature type="compositionally biased region" description="Basic and acidic residues" evidence="1">
    <location>
        <begin position="228"/>
        <end position="245"/>
    </location>
</feature>
<feature type="compositionally biased region" description="Gly residues" evidence="1">
    <location>
        <begin position="133"/>
        <end position="147"/>
    </location>
</feature>
<accession>A0ABK8G432</accession>
<feature type="region of interest" description="Disordered" evidence="1">
    <location>
        <begin position="114"/>
        <end position="167"/>
    </location>
</feature>
<protein>
    <submittedName>
        <fullName evidence="3">Uncharacterized protein</fullName>
    </submittedName>
</protein>
<evidence type="ECO:0000256" key="1">
    <source>
        <dbReference type="SAM" id="MobiDB-lite"/>
    </source>
</evidence>
<feature type="compositionally biased region" description="Gly residues" evidence="1">
    <location>
        <begin position="256"/>
        <end position="276"/>
    </location>
</feature>
<dbReference type="Proteomes" id="UP000007062">
    <property type="component" value="Chromosome 3R"/>
</dbReference>
<keyword evidence="2" id="KW-1133">Transmembrane helix</keyword>
<evidence type="ECO:0000313" key="4">
    <source>
        <dbReference type="Proteomes" id="UP000007062"/>
    </source>
</evidence>
<evidence type="ECO:0000313" key="3">
    <source>
        <dbReference type="EnsemblMetazoa" id="AGAP028547.P398"/>
    </source>
</evidence>
<proteinExistence type="predicted"/>
<dbReference type="EMBL" id="AAAB01008964">
    <property type="status" value="NOT_ANNOTATED_CDS"/>
    <property type="molecule type" value="Genomic_DNA"/>
</dbReference>
<feature type="transmembrane region" description="Helical" evidence="2">
    <location>
        <begin position="12"/>
        <end position="33"/>
    </location>
</feature>
<reference evidence="3" key="3">
    <citation type="submission" date="2025-05" db="UniProtKB">
        <authorList>
            <consortium name="EnsemblMetazoa"/>
        </authorList>
    </citation>
    <scope>IDENTIFICATION</scope>
    <source>
        <strain evidence="3">PEST</strain>
    </source>
</reference>
<reference evidence="3 4" key="1">
    <citation type="journal article" date="2002" name="Science">
        <title>The genome sequence of the malaria mosquito Anopheles gambiae.</title>
        <authorList>
            <person name="Holt R.A."/>
            <person name="Subramanian G.M."/>
            <person name="Halpern A."/>
            <person name="Sutton G.G."/>
            <person name="Charlab R."/>
            <person name="Nusskern D.R."/>
            <person name="Wincker P."/>
            <person name="Clark A.G."/>
            <person name="Ribeiro J.M."/>
            <person name="Wides R."/>
            <person name="Salzberg S.L."/>
            <person name="Loftus B."/>
            <person name="Yandell M."/>
            <person name="Majoros W.H."/>
            <person name="Rusch D.B."/>
            <person name="Lai Z."/>
            <person name="Kraft C.L."/>
            <person name="Abril J.F."/>
            <person name="Anthouard V."/>
            <person name="Arensburger P."/>
            <person name="Atkinson P.W."/>
            <person name="Baden H."/>
            <person name="de Berardinis V."/>
            <person name="Baldwin D."/>
            <person name="Benes V."/>
            <person name="Biedler J."/>
            <person name="Blass C."/>
            <person name="Bolanos R."/>
            <person name="Boscus D."/>
            <person name="Barnstead M."/>
            <person name="Cai S."/>
            <person name="Center A."/>
            <person name="Chaturverdi K."/>
            <person name="Christophides G.K."/>
            <person name="Chrystal M.A."/>
            <person name="Clamp M."/>
            <person name="Cravchik A."/>
            <person name="Curwen V."/>
            <person name="Dana A."/>
            <person name="Delcher A."/>
            <person name="Dew I."/>
            <person name="Evans C.A."/>
            <person name="Flanigan M."/>
            <person name="Grundschober-Freimoser A."/>
            <person name="Friedli L."/>
            <person name="Gu Z."/>
            <person name="Guan P."/>
            <person name="Guigo R."/>
            <person name="Hillenmeyer M.E."/>
            <person name="Hladun S.L."/>
            <person name="Hogan J.R."/>
            <person name="Hong Y.S."/>
            <person name="Hoover J."/>
            <person name="Jaillon O."/>
            <person name="Ke Z."/>
            <person name="Kodira C."/>
            <person name="Kokoza E."/>
            <person name="Koutsos A."/>
            <person name="Letunic I."/>
            <person name="Levitsky A."/>
            <person name="Liang Y."/>
            <person name="Lin J.J."/>
            <person name="Lobo N.F."/>
            <person name="Lopez J.R."/>
            <person name="Malek J.A."/>
            <person name="McIntosh T.C."/>
            <person name="Meister S."/>
            <person name="Miller J."/>
            <person name="Mobarry C."/>
            <person name="Mongin E."/>
            <person name="Murphy S.D."/>
            <person name="O'Brochta D.A."/>
            <person name="Pfannkoch C."/>
            <person name="Qi R."/>
            <person name="Regier M.A."/>
            <person name="Remington K."/>
            <person name="Shao H."/>
            <person name="Sharakhova M.V."/>
            <person name="Sitter C.D."/>
            <person name="Shetty J."/>
            <person name="Smith T.J."/>
            <person name="Strong R."/>
            <person name="Sun J."/>
            <person name="Thomasova D."/>
            <person name="Ton L.Q."/>
            <person name="Topalis P."/>
            <person name="Tu Z."/>
            <person name="Unger M.F."/>
            <person name="Walenz B."/>
            <person name="Wang A."/>
            <person name="Wang J."/>
            <person name="Wang M."/>
            <person name="Wang X."/>
            <person name="Woodford K.J."/>
            <person name="Wortman J.R."/>
            <person name="Wu M."/>
            <person name="Yao A."/>
            <person name="Zdobnov E.M."/>
            <person name="Zhang H."/>
            <person name="Zhao Q."/>
            <person name="Zhao S."/>
            <person name="Zhu S.C."/>
            <person name="Zhimulev I."/>
            <person name="Coluzzi M."/>
            <person name="della Torre A."/>
            <person name="Roth C.W."/>
            <person name="Louis C."/>
            <person name="Kalush F."/>
            <person name="Mural R.J."/>
            <person name="Myers E.W."/>
            <person name="Adams M.D."/>
            <person name="Smith H.O."/>
            <person name="Broder S."/>
            <person name="Gardner M.J."/>
            <person name="Fraser C.M."/>
            <person name="Birney E."/>
            <person name="Bork P."/>
            <person name="Brey P.T."/>
            <person name="Venter J.C."/>
            <person name="Weissenbach J."/>
            <person name="Kafatos F.C."/>
            <person name="Collins F.H."/>
            <person name="Hoffman S.L."/>
        </authorList>
    </citation>
    <scope>NUCLEOTIDE SEQUENCE [LARGE SCALE GENOMIC DNA]</scope>
    <source>
        <strain evidence="3 4">PEST</strain>
    </source>
</reference>